<evidence type="ECO:0000256" key="2">
    <source>
        <dbReference type="ARBA" id="ARBA00023027"/>
    </source>
</evidence>
<evidence type="ECO:0000313" key="5">
    <source>
        <dbReference type="Proteomes" id="UP000007798"/>
    </source>
</evidence>
<dbReference type="AlphaFoldDB" id="B4MKI7"/>
<dbReference type="Gene3D" id="3.40.605.10">
    <property type="entry name" value="Aldehyde Dehydrogenase, Chain A, domain 1"/>
    <property type="match status" value="1"/>
</dbReference>
<keyword evidence="1 4" id="KW-0560">Oxidoreductase</keyword>
<dbReference type="SUPFAM" id="SSF53720">
    <property type="entry name" value="ALDH-like"/>
    <property type="match status" value="1"/>
</dbReference>
<sequence>MGATSISSELVIAHPAAILDTKDKDKPKEAPKAEPEIQMNGELLLNHAILQSQRKPLEVPTVVSGEEFFTMDMQKVCCPHEISEHIARVFYANRCQIEKAIKSSLDAQGNWSMVPAEERLAIWRKAASIIESDLMELKVHLILSLGKTESDASNDVCRLLNSLRSNSDYLEHLSQLRFDITGEVNVFPSFYLRPLDGFVAAMSSFESVALSAGLALSPVLMGNTVLWNPALEVASASYLVYKAFRKAGLPKGVLNFVPSNDRLFVDTITDSIHFAGVNYHGTAEGYRHIHKLVGDKMKRYICFPRLAAECQGTNFHFVHSSAKLDAVCSATMDAAFNFAGQYSTSLSRLFVPSSLWPELKERLCHAIAELKVGNPTAKDTKMGPVVNHLAFERLEKLINRTKLTHTLEILCGGNCDRSVGNFITPILAVAQDPLDPLLSEPIGGPILPVFVYADDALTDALQLLAHQSKYALSGSIFASRDEIISHCLKHLRMSASNLYINERCTGHPDGIPPFGGNRLSGTNDKSGSAYFLMRWSSPMLVEETLDTPMAVPLSIEKRT</sequence>
<name>B4MKI7_DROWI</name>
<proteinExistence type="predicted"/>
<dbReference type="OrthoDB" id="5322683at2759"/>
<dbReference type="InterPro" id="IPR015590">
    <property type="entry name" value="Aldehyde_DH_dom"/>
</dbReference>
<feature type="domain" description="Aldehyde dehydrogenase" evidence="3">
    <location>
        <begin position="74"/>
        <end position="535"/>
    </location>
</feature>
<dbReference type="Pfam" id="PF00171">
    <property type="entry name" value="Aldedh"/>
    <property type="match status" value="1"/>
</dbReference>
<dbReference type="Proteomes" id="UP000007798">
    <property type="component" value="Unassembled WGS sequence"/>
</dbReference>
<dbReference type="Gene3D" id="3.40.309.10">
    <property type="entry name" value="Aldehyde Dehydrogenase, Chain A, domain 2"/>
    <property type="match status" value="1"/>
</dbReference>
<reference evidence="4 5" key="1">
    <citation type="journal article" date="2007" name="Nature">
        <title>Evolution of genes and genomes on the Drosophila phylogeny.</title>
        <authorList>
            <consortium name="Drosophila 12 Genomes Consortium"/>
            <person name="Clark A.G."/>
            <person name="Eisen M.B."/>
            <person name="Smith D.R."/>
            <person name="Bergman C.M."/>
            <person name="Oliver B."/>
            <person name="Markow T.A."/>
            <person name="Kaufman T.C."/>
            <person name="Kellis M."/>
            <person name="Gelbart W."/>
            <person name="Iyer V.N."/>
            <person name="Pollard D.A."/>
            <person name="Sackton T.B."/>
            <person name="Larracuente A.M."/>
            <person name="Singh N.D."/>
            <person name="Abad J.P."/>
            <person name="Abt D.N."/>
            <person name="Adryan B."/>
            <person name="Aguade M."/>
            <person name="Akashi H."/>
            <person name="Anderson W.W."/>
            <person name="Aquadro C.F."/>
            <person name="Ardell D.H."/>
            <person name="Arguello R."/>
            <person name="Artieri C.G."/>
            <person name="Barbash D.A."/>
            <person name="Barker D."/>
            <person name="Barsanti P."/>
            <person name="Batterham P."/>
            <person name="Batzoglou S."/>
            <person name="Begun D."/>
            <person name="Bhutkar A."/>
            <person name="Blanco E."/>
            <person name="Bosak S.A."/>
            <person name="Bradley R.K."/>
            <person name="Brand A.D."/>
            <person name="Brent M.R."/>
            <person name="Brooks A.N."/>
            <person name="Brown R.H."/>
            <person name="Butlin R.K."/>
            <person name="Caggese C."/>
            <person name="Calvi B.R."/>
            <person name="Bernardo de Carvalho A."/>
            <person name="Caspi A."/>
            <person name="Castrezana S."/>
            <person name="Celniker S.E."/>
            <person name="Chang J.L."/>
            <person name="Chapple C."/>
            <person name="Chatterji S."/>
            <person name="Chinwalla A."/>
            <person name="Civetta A."/>
            <person name="Clifton S.W."/>
            <person name="Comeron J.M."/>
            <person name="Costello J.C."/>
            <person name="Coyne J.A."/>
            <person name="Daub J."/>
            <person name="David R.G."/>
            <person name="Delcher A.L."/>
            <person name="Delehaunty K."/>
            <person name="Do C.B."/>
            <person name="Ebling H."/>
            <person name="Edwards K."/>
            <person name="Eickbush T."/>
            <person name="Evans J.D."/>
            <person name="Filipski A."/>
            <person name="Findeiss S."/>
            <person name="Freyhult E."/>
            <person name="Fulton L."/>
            <person name="Fulton R."/>
            <person name="Garcia A.C."/>
            <person name="Gardiner A."/>
            <person name="Garfield D.A."/>
            <person name="Garvin B.E."/>
            <person name="Gibson G."/>
            <person name="Gilbert D."/>
            <person name="Gnerre S."/>
            <person name="Godfrey J."/>
            <person name="Good R."/>
            <person name="Gotea V."/>
            <person name="Gravely B."/>
            <person name="Greenberg A.J."/>
            <person name="Griffiths-Jones S."/>
            <person name="Gross S."/>
            <person name="Guigo R."/>
            <person name="Gustafson E.A."/>
            <person name="Haerty W."/>
            <person name="Hahn M.W."/>
            <person name="Halligan D.L."/>
            <person name="Halpern A.L."/>
            <person name="Halter G.M."/>
            <person name="Han M.V."/>
            <person name="Heger A."/>
            <person name="Hillier L."/>
            <person name="Hinrichs A.S."/>
            <person name="Holmes I."/>
            <person name="Hoskins R.A."/>
            <person name="Hubisz M.J."/>
            <person name="Hultmark D."/>
            <person name="Huntley M.A."/>
            <person name="Jaffe D.B."/>
            <person name="Jagadeeshan S."/>
            <person name="Jeck W.R."/>
            <person name="Johnson J."/>
            <person name="Jones C.D."/>
            <person name="Jordan W.C."/>
            <person name="Karpen G.H."/>
            <person name="Kataoka E."/>
            <person name="Keightley P.D."/>
            <person name="Kheradpour P."/>
            <person name="Kirkness E.F."/>
            <person name="Koerich L.B."/>
            <person name="Kristiansen K."/>
            <person name="Kudrna D."/>
            <person name="Kulathinal R.J."/>
            <person name="Kumar S."/>
            <person name="Kwok R."/>
            <person name="Lander E."/>
            <person name="Langley C.H."/>
            <person name="Lapoint R."/>
            <person name="Lazzaro B.P."/>
            <person name="Lee S.J."/>
            <person name="Levesque L."/>
            <person name="Li R."/>
            <person name="Lin C.F."/>
            <person name="Lin M.F."/>
            <person name="Lindblad-Toh K."/>
            <person name="Llopart A."/>
            <person name="Long M."/>
            <person name="Low L."/>
            <person name="Lozovsky E."/>
            <person name="Lu J."/>
            <person name="Luo M."/>
            <person name="Machado C.A."/>
            <person name="Makalowski W."/>
            <person name="Marzo M."/>
            <person name="Matsuda M."/>
            <person name="Matzkin L."/>
            <person name="McAllister B."/>
            <person name="McBride C.S."/>
            <person name="McKernan B."/>
            <person name="McKernan K."/>
            <person name="Mendez-Lago M."/>
            <person name="Minx P."/>
            <person name="Mollenhauer M.U."/>
            <person name="Montooth K."/>
            <person name="Mount S.M."/>
            <person name="Mu X."/>
            <person name="Myers E."/>
            <person name="Negre B."/>
            <person name="Newfeld S."/>
            <person name="Nielsen R."/>
            <person name="Noor M.A."/>
            <person name="O'Grady P."/>
            <person name="Pachter L."/>
            <person name="Papaceit M."/>
            <person name="Parisi M.J."/>
            <person name="Parisi M."/>
            <person name="Parts L."/>
            <person name="Pedersen J.S."/>
            <person name="Pesole G."/>
            <person name="Phillippy A.M."/>
            <person name="Ponting C.P."/>
            <person name="Pop M."/>
            <person name="Porcelli D."/>
            <person name="Powell J.R."/>
            <person name="Prohaska S."/>
            <person name="Pruitt K."/>
            <person name="Puig M."/>
            <person name="Quesneville H."/>
            <person name="Ram K.R."/>
            <person name="Rand D."/>
            <person name="Rasmussen M.D."/>
            <person name="Reed L.K."/>
            <person name="Reenan R."/>
            <person name="Reily A."/>
            <person name="Remington K.A."/>
            <person name="Rieger T.T."/>
            <person name="Ritchie M.G."/>
            <person name="Robin C."/>
            <person name="Rogers Y.H."/>
            <person name="Rohde C."/>
            <person name="Rozas J."/>
            <person name="Rubenfield M.J."/>
            <person name="Ruiz A."/>
            <person name="Russo S."/>
            <person name="Salzberg S.L."/>
            <person name="Sanchez-Gracia A."/>
            <person name="Saranga D.J."/>
            <person name="Sato H."/>
            <person name="Schaeffer S.W."/>
            <person name="Schatz M.C."/>
            <person name="Schlenke T."/>
            <person name="Schwartz R."/>
            <person name="Segarra C."/>
            <person name="Singh R.S."/>
            <person name="Sirot L."/>
            <person name="Sirota M."/>
            <person name="Sisneros N.B."/>
            <person name="Smith C.D."/>
            <person name="Smith T.F."/>
            <person name="Spieth J."/>
            <person name="Stage D.E."/>
            <person name="Stark A."/>
            <person name="Stephan W."/>
            <person name="Strausberg R.L."/>
            <person name="Strempel S."/>
            <person name="Sturgill D."/>
            <person name="Sutton G."/>
            <person name="Sutton G.G."/>
            <person name="Tao W."/>
            <person name="Teichmann S."/>
            <person name="Tobari Y.N."/>
            <person name="Tomimura Y."/>
            <person name="Tsolas J.M."/>
            <person name="Valente V.L."/>
            <person name="Venter E."/>
            <person name="Venter J.C."/>
            <person name="Vicario S."/>
            <person name="Vieira F.G."/>
            <person name="Vilella A.J."/>
            <person name="Villasante A."/>
            <person name="Walenz B."/>
            <person name="Wang J."/>
            <person name="Wasserman M."/>
            <person name="Watts T."/>
            <person name="Wilson D."/>
            <person name="Wilson R.K."/>
            <person name="Wing R.A."/>
            <person name="Wolfner M.F."/>
            <person name="Wong A."/>
            <person name="Wong G.K."/>
            <person name="Wu C.I."/>
            <person name="Wu G."/>
            <person name="Yamamoto D."/>
            <person name="Yang H.P."/>
            <person name="Yang S.P."/>
            <person name="Yorke J.A."/>
            <person name="Yoshida K."/>
            <person name="Zdobnov E."/>
            <person name="Zhang P."/>
            <person name="Zhang Y."/>
            <person name="Zimin A.V."/>
            <person name="Baldwin J."/>
            <person name="Abdouelleil A."/>
            <person name="Abdulkadir J."/>
            <person name="Abebe A."/>
            <person name="Abera B."/>
            <person name="Abreu J."/>
            <person name="Acer S.C."/>
            <person name="Aftuck L."/>
            <person name="Alexander A."/>
            <person name="An P."/>
            <person name="Anderson E."/>
            <person name="Anderson S."/>
            <person name="Arachi H."/>
            <person name="Azer M."/>
            <person name="Bachantsang P."/>
            <person name="Barry A."/>
            <person name="Bayul T."/>
            <person name="Berlin A."/>
            <person name="Bessette D."/>
            <person name="Bloom T."/>
            <person name="Blye J."/>
            <person name="Boguslavskiy L."/>
            <person name="Bonnet C."/>
            <person name="Boukhgalter B."/>
            <person name="Bourzgui I."/>
            <person name="Brown A."/>
            <person name="Cahill P."/>
            <person name="Channer S."/>
            <person name="Cheshatsang Y."/>
            <person name="Chuda L."/>
            <person name="Citroen M."/>
            <person name="Collymore A."/>
            <person name="Cooke P."/>
            <person name="Costello M."/>
            <person name="D'Aco K."/>
            <person name="Daza R."/>
            <person name="De Haan G."/>
            <person name="DeGray S."/>
            <person name="DeMaso C."/>
            <person name="Dhargay N."/>
            <person name="Dooley K."/>
            <person name="Dooley E."/>
            <person name="Doricent M."/>
            <person name="Dorje P."/>
            <person name="Dorjee K."/>
            <person name="Dupes A."/>
            <person name="Elong R."/>
            <person name="Falk J."/>
            <person name="Farina A."/>
            <person name="Faro S."/>
            <person name="Ferguson D."/>
            <person name="Fisher S."/>
            <person name="Foley C.D."/>
            <person name="Franke A."/>
            <person name="Friedrich D."/>
            <person name="Gadbois L."/>
            <person name="Gearin G."/>
            <person name="Gearin C.R."/>
            <person name="Giannoukos G."/>
            <person name="Goode T."/>
            <person name="Graham J."/>
            <person name="Grandbois E."/>
            <person name="Grewal S."/>
            <person name="Gyaltsen K."/>
            <person name="Hafez N."/>
            <person name="Hagos B."/>
            <person name="Hall J."/>
            <person name="Henson C."/>
            <person name="Hollinger A."/>
            <person name="Honan T."/>
            <person name="Huard M.D."/>
            <person name="Hughes L."/>
            <person name="Hurhula B."/>
            <person name="Husby M.E."/>
            <person name="Kamat A."/>
            <person name="Kanga B."/>
            <person name="Kashin S."/>
            <person name="Khazanovich D."/>
            <person name="Kisner P."/>
            <person name="Lance K."/>
            <person name="Lara M."/>
            <person name="Lee W."/>
            <person name="Lennon N."/>
            <person name="Letendre F."/>
            <person name="LeVine R."/>
            <person name="Lipovsky A."/>
            <person name="Liu X."/>
            <person name="Liu J."/>
            <person name="Liu S."/>
            <person name="Lokyitsang T."/>
            <person name="Lokyitsang Y."/>
            <person name="Lubonja R."/>
            <person name="Lui A."/>
            <person name="MacDonald P."/>
            <person name="Magnisalis V."/>
            <person name="Maru K."/>
            <person name="Matthews C."/>
            <person name="McCusker W."/>
            <person name="McDonough S."/>
            <person name="Mehta T."/>
            <person name="Meldrim J."/>
            <person name="Meneus L."/>
            <person name="Mihai O."/>
            <person name="Mihalev A."/>
            <person name="Mihova T."/>
            <person name="Mittelman R."/>
            <person name="Mlenga V."/>
            <person name="Montmayeur A."/>
            <person name="Mulrain L."/>
            <person name="Navidi A."/>
            <person name="Naylor J."/>
            <person name="Negash T."/>
            <person name="Nguyen T."/>
            <person name="Nguyen N."/>
            <person name="Nicol R."/>
            <person name="Norbu C."/>
            <person name="Norbu N."/>
            <person name="Novod N."/>
            <person name="O'Neill B."/>
            <person name="Osman S."/>
            <person name="Markiewicz E."/>
            <person name="Oyono O.L."/>
            <person name="Patti C."/>
            <person name="Phunkhang P."/>
            <person name="Pierre F."/>
            <person name="Priest M."/>
            <person name="Raghuraman S."/>
            <person name="Rege F."/>
            <person name="Reyes R."/>
            <person name="Rise C."/>
            <person name="Rogov P."/>
            <person name="Ross K."/>
            <person name="Ryan E."/>
            <person name="Settipalli S."/>
            <person name="Shea T."/>
            <person name="Sherpa N."/>
            <person name="Shi L."/>
            <person name="Shih D."/>
            <person name="Sparrow T."/>
            <person name="Spaulding J."/>
            <person name="Stalker J."/>
            <person name="Stange-Thomann N."/>
            <person name="Stavropoulos S."/>
            <person name="Stone C."/>
            <person name="Strader C."/>
            <person name="Tesfaye S."/>
            <person name="Thomson T."/>
            <person name="Thoulutsang Y."/>
            <person name="Thoulutsang D."/>
            <person name="Topham K."/>
            <person name="Topping I."/>
            <person name="Tsamla T."/>
            <person name="Vassiliev H."/>
            <person name="Vo A."/>
            <person name="Wangchuk T."/>
            <person name="Wangdi T."/>
            <person name="Weiand M."/>
            <person name="Wilkinson J."/>
            <person name="Wilson A."/>
            <person name="Yadav S."/>
            <person name="Young G."/>
            <person name="Yu Q."/>
            <person name="Zembek L."/>
            <person name="Zhong D."/>
            <person name="Zimmer A."/>
            <person name="Zwirko Z."/>
            <person name="Jaffe D.B."/>
            <person name="Alvarez P."/>
            <person name="Brockman W."/>
            <person name="Butler J."/>
            <person name="Chin C."/>
            <person name="Gnerre S."/>
            <person name="Grabherr M."/>
            <person name="Kleber M."/>
            <person name="Mauceli E."/>
            <person name="MacCallum I."/>
        </authorList>
    </citation>
    <scope>NUCLEOTIDE SEQUENCE [LARGE SCALE GENOMIC DNA]</scope>
    <source>
        <strain evidence="5">Tucson 14030-0811.24</strain>
    </source>
</reference>
<dbReference type="GO" id="GO:0005759">
    <property type="term" value="C:mitochondrial matrix"/>
    <property type="evidence" value="ECO:0007669"/>
    <property type="project" value="TreeGrafter"/>
</dbReference>
<dbReference type="PANTHER" id="PTHR42862:SF1">
    <property type="entry name" value="DELTA-1-PYRROLINE-5-CARBOXYLATE DEHYDROGENASE 2, ISOFORM A-RELATED"/>
    <property type="match status" value="1"/>
</dbReference>
<dbReference type="EMBL" id="CH963847">
    <property type="protein sequence ID" value="EDW72693.2"/>
    <property type="molecule type" value="Genomic_DNA"/>
</dbReference>
<protein>
    <recommendedName>
        <fullName evidence="3">Aldehyde dehydrogenase domain-containing protein</fullName>
    </recommendedName>
</protein>
<dbReference type="InterPro" id="IPR016163">
    <property type="entry name" value="Ald_DH_C"/>
</dbReference>
<dbReference type="PANTHER" id="PTHR42862">
    <property type="entry name" value="DELTA-1-PYRROLINE-5-CARBOXYLATE DEHYDROGENASE 1, ISOFORM A-RELATED"/>
    <property type="match status" value="1"/>
</dbReference>
<dbReference type="InParanoid" id="B4MKI7"/>
<keyword evidence="5" id="KW-1185">Reference proteome</keyword>
<evidence type="ECO:0000313" key="4">
    <source>
        <dbReference type="EMBL" id="EDW72693.2"/>
    </source>
</evidence>
<dbReference type="GO" id="GO:0003842">
    <property type="term" value="F:L-glutamate gamma-semialdehyde dehydrogenase activity"/>
    <property type="evidence" value="ECO:0007669"/>
    <property type="project" value="TreeGrafter"/>
</dbReference>
<dbReference type="SMR" id="B4MKI7"/>
<dbReference type="STRING" id="7260.B4MKI7"/>
<accession>B4MKI7</accession>
<evidence type="ECO:0000256" key="1">
    <source>
        <dbReference type="ARBA" id="ARBA00023002"/>
    </source>
</evidence>
<gene>
    <name evidence="4" type="primary">Dwil\GK17042</name>
    <name evidence="4" type="ORF">Dwil_GK17042</name>
</gene>
<dbReference type="InterPro" id="IPR050485">
    <property type="entry name" value="Proline_metab_enzyme"/>
</dbReference>
<dbReference type="GO" id="GO:0010133">
    <property type="term" value="P:L-proline catabolic process to L-glutamate"/>
    <property type="evidence" value="ECO:0007669"/>
    <property type="project" value="TreeGrafter"/>
</dbReference>
<evidence type="ECO:0000259" key="3">
    <source>
        <dbReference type="Pfam" id="PF00171"/>
    </source>
</evidence>
<dbReference type="FunCoup" id="B4MKI7">
    <property type="interactions" value="58"/>
</dbReference>
<dbReference type="InterPro" id="IPR016161">
    <property type="entry name" value="Ald_DH/histidinol_DH"/>
</dbReference>
<dbReference type="eggNOG" id="KOG2455">
    <property type="taxonomic scope" value="Eukaryota"/>
</dbReference>
<keyword evidence="2" id="KW-0520">NAD</keyword>
<dbReference type="InterPro" id="IPR016162">
    <property type="entry name" value="Ald_DH_N"/>
</dbReference>
<dbReference type="HOGENOM" id="CLU_005391_4_1_1"/>
<dbReference type="KEGG" id="dwi:6638859"/>
<organism evidence="4 5">
    <name type="scientific">Drosophila willistoni</name>
    <name type="common">Fruit fly</name>
    <dbReference type="NCBI Taxonomy" id="7260"/>
    <lineage>
        <taxon>Eukaryota</taxon>
        <taxon>Metazoa</taxon>
        <taxon>Ecdysozoa</taxon>
        <taxon>Arthropoda</taxon>
        <taxon>Hexapoda</taxon>
        <taxon>Insecta</taxon>
        <taxon>Pterygota</taxon>
        <taxon>Neoptera</taxon>
        <taxon>Endopterygota</taxon>
        <taxon>Diptera</taxon>
        <taxon>Brachycera</taxon>
        <taxon>Muscomorpha</taxon>
        <taxon>Ephydroidea</taxon>
        <taxon>Drosophilidae</taxon>
        <taxon>Drosophila</taxon>
        <taxon>Sophophora</taxon>
    </lineage>
</organism>